<dbReference type="AlphaFoldDB" id="A0A024QCB4"/>
<dbReference type="EMBL" id="CCDP010000001">
    <property type="protein sequence ID" value="CDQ39571.1"/>
    <property type="molecule type" value="Genomic_DNA"/>
</dbReference>
<sequence precursor="true">MRKVVLVILFTLCLFLVACNNNGSAENDSTNGIEGNKTSETGDEKSEQEVEETSSDKDNKELNEVGDVVNEGLYSVELLKTKEINETLDHGPISLKVIDAKLIKMFDISDEMKVSLEQFFNEEISNDFTYIQLQYNAKNTSDDDITWHRLTNVVADKSEQVDGNDDFLSREFVYDIFAGVEVEYLGGYLMSSSDVNDVRLIFSPVHKNGSYDELSGKLEYNFSF</sequence>
<feature type="signal peptide" evidence="2">
    <location>
        <begin position="1"/>
        <end position="18"/>
    </location>
</feature>
<dbReference type="eggNOG" id="ENOG50337VN">
    <property type="taxonomic scope" value="Bacteria"/>
</dbReference>
<feature type="chain" id="PRO_5039122815" description="DUF4352 domain-containing protein" evidence="2">
    <location>
        <begin position="19"/>
        <end position="224"/>
    </location>
</feature>
<comment type="caution">
    <text evidence="3">The sequence shown here is derived from an EMBL/GenBank/DDBJ whole genome shotgun (WGS) entry which is preliminary data.</text>
</comment>
<keyword evidence="2" id="KW-0732">Signal</keyword>
<name>A0A024QCB4_9BACI</name>
<evidence type="ECO:0000256" key="1">
    <source>
        <dbReference type="SAM" id="MobiDB-lite"/>
    </source>
</evidence>
<accession>A0A024QCB4</accession>
<proteinExistence type="predicted"/>
<dbReference type="OrthoDB" id="2869578at2"/>
<evidence type="ECO:0000256" key="2">
    <source>
        <dbReference type="SAM" id="SignalP"/>
    </source>
</evidence>
<keyword evidence="4" id="KW-1185">Reference proteome</keyword>
<feature type="region of interest" description="Disordered" evidence="1">
    <location>
        <begin position="26"/>
        <end position="62"/>
    </location>
</feature>
<gene>
    <name evidence="3" type="ORF">BN990_01876</name>
</gene>
<feature type="compositionally biased region" description="Polar residues" evidence="1">
    <location>
        <begin position="26"/>
        <end position="39"/>
    </location>
</feature>
<reference evidence="3 4" key="1">
    <citation type="submission" date="2014-03" db="EMBL/GenBank/DDBJ databases">
        <authorList>
            <person name="Urmite Genomes U."/>
        </authorList>
    </citation>
    <scope>NUCLEOTIDE SEQUENCE [LARGE SCALE GENOMIC DNA]</scope>
    <source>
        <strain evidence="3 4">Vm-5</strain>
    </source>
</reference>
<dbReference type="PROSITE" id="PS51257">
    <property type="entry name" value="PROKAR_LIPOPROTEIN"/>
    <property type="match status" value="1"/>
</dbReference>
<feature type="compositionally biased region" description="Basic and acidic residues" evidence="1">
    <location>
        <begin position="40"/>
        <end position="62"/>
    </location>
</feature>
<evidence type="ECO:0000313" key="4">
    <source>
        <dbReference type="Proteomes" id="UP000028875"/>
    </source>
</evidence>
<dbReference type="STRING" id="1462526.BN990_01876"/>
<dbReference type="RefSeq" id="WP_038243650.1">
    <property type="nucleotide sequence ID" value="NZ_BNER01000002.1"/>
</dbReference>
<protein>
    <recommendedName>
        <fullName evidence="5">DUF4352 domain-containing protein</fullName>
    </recommendedName>
</protein>
<organism evidence="3 4">
    <name type="scientific">Virgibacillus massiliensis</name>
    <dbReference type="NCBI Taxonomy" id="1462526"/>
    <lineage>
        <taxon>Bacteria</taxon>
        <taxon>Bacillati</taxon>
        <taxon>Bacillota</taxon>
        <taxon>Bacilli</taxon>
        <taxon>Bacillales</taxon>
        <taxon>Bacillaceae</taxon>
        <taxon>Virgibacillus</taxon>
    </lineage>
</organism>
<reference evidence="4" key="2">
    <citation type="submission" date="2014-05" db="EMBL/GenBank/DDBJ databases">
        <title>Draft genome sequence of Virgibacillus massiliensis Vm-5.</title>
        <authorList>
            <person name="Khelaifia S."/>
            <person name="Croce O."/>
            <person name="Lagier J.C."/>
            <person name="Raoult D."/>
        </authorList>
    </citation>
    <scope>NUCLEOTIDE SEQUENCE [LARGE SCALE GENOMIC DNA]</scope>
    <source>
        <strain evidence="4">Vm-5</strain>
    </source>
</reference>
<dbReference type="Proteomes" id="UP000028875">
    <property type="component" value="Unassembled WGS sequence"/>
</dbReference>
<evidence type="ECO:0000313" key="3">
    <source>
        <dbReference type="EMBL" id="CDQ39571.1"/>
    </source>
</evidence>
<evidence type="ECO:0008006" key="5">
    <source>
        <dbReference type="Google" id="ProtNLM"/>
    </source>
</evidence>